<evidence type="ECO:0000313" key="1">
    <source>
        <dbReference type="EMBL" id="WRW34706.1"/>
    </source>
</evidence>
<proteinExistence type="predicted"/>
<protein>
    <submittedName>
        <fullName evidence="1">Uncharacterized protein</fullName>
    </submittedName>
</protein>
<name>A0AAX4J7P7_9CAUD</name>
<gene>
    <name evidence="1" type="ORF">CF5_0001</name>
</gene>
<organism evidence="1 2">
    <name type="scientific">Staphylococcus phage CF5</name>
    <dbReference type="NCBI Taxonomy" id="3113739"/>
    <lineage>
        <taxon>Viruses</taxon>
        <taxon>Duplodnaviria</taxon>
        <taxon>Heunggongvirae</taxon>
        <taxon>Uroviricota</taxon>
        <taxon>Caudoviricetes</taxon>
        <taxon>Herelleviridae</taxon>
        <taxon>Twortvirinae</taxon>
        <taxon>Silviavirus</taxon>
    </lineage>
</organism>
<dbReference type="EMBL" id="PP034390">
    <property type="protein sequence ID" value="WRW34706.1"/>
    <property type="molecule type" value="Genomic_DNA"/>
</dbReference>
<evidence type="ECO:0000313" key="2">
    <source>
        <dbReference type="Proteomes" id="UP001432109"/>
    </source>
</evidence>
<dbReference type="Proteomes" id="UP001432109">
    <property type="component" value="Segment"/>
</dbReference>
<reference evidence="1" key="1">
    <citation type="submission" date="2023-12" db="EMBL/GenBank/DDBJ databases">
        <title>Isolation and Characterisation of Novel Lytic Bacteriophages for therapeutic applications in Prosthetic Joint Infections.</title>
        <authorList>
            <person name="Burton N."/>
            <person name="Melo L.D.R."/>
            <person name="Pearce B."/>
            <person name="Tadesse M.D."/>
            <person name="Vryonis E."/>
            <person name="Sagona A."/>
        </authorList>
    </citation>
    <scope>NUCLEOTIDE SEQUENCE</scope>
</reference>
<accession>A0AAX4J7P7</accession>
<sequence>MELNLIGLLEYIKENDIQNAVFESKDTTVVGKVYVSYGIIKIEDAVIDDIFEVEEKLTLNTLLNFVTFTYLSDDTDKYDINRASHITINSIINTYKDVTIYCLDDKTGELVLVYKDGEIINE</sequence>